<accession>A0A0F9JCH6</accession>
<proteinExistence type="predicted"/>
<gene>
    <name evidence="2" type="ORF">LCGC14_1841500</name>
</gene>
<reference evidence="2" key="1">
    <citation type="journal article" date="2015" name="Nature">
        <title>Complex archaea that bridge the gap between prokaryotes and eukaryotes.</title>
        <authorList>
            <person name="Spang A."/>
            <person name="Saw J.H."/>
            <person name="Jorgensen S.L."/>
            <person name="Zaremba-Niedzwiedzka K."/>
            <person name="Martijn J."/>
            <person name="Lind A.E."/>
            <person name="van Eijk R."/>
            <person name="Schleper C."/>
            <person name="Guy L."/>
            <person name="Ettema T.J."/>
        </authorList>
    </citation>
    <scope>NUCLEOTIDE SEQUENCE</scope>
</reference>
<dbReference type="Pfam" id="PF01510">
    <property type="entry name" value="Amidase_2"/>
    <property type="match status" value="1"/>
</dbReference>
<sequence length="238" mass="26747">MTNIINVVSQFPIPRTYPRLAMDANRVDAIAIHHTAVSAAPYSSVHPGTLLFPAAQMSDEDELNHIRVIHLYHKSKGFGGFAYHFIAFPSGRVYLVVPLNQWGSHVFAENDHLYGIVVAGDFTDAIPDIPQQVGVVEAIEHIFAYLGRRVPIRSHWAWGGTACPGARRQQWVPYLIDLVDGEEDEDVLTQEDKDFFIKQNENMMSWADKRAAVTRQVITDQATRTIEEVAKIIRNLSA</sequence>
<protein>
    <recommendedName>
        <fullName evidence="1">N-acetylmuramoyl-L-alanine amidase domain-containing protein</fullName>
    </recommendedName>
</protein>
<dbReference type="GO" id="GO:0009253">
    <property type="term" value="P:peptidoglycan catabolic process"/>
    <property type="evidence" value="ECO:0007669"/>
    <property type="project" value="InterPro"/>
</dbReference>
<feature type="domain" description="N-acetylmuramoyl-L-alanine amidase" evidence="1">
    <location>
        <begin position="25"/>
        <end position="165"/>
    </location>
</feature>
<dbReference type="GO" id="GO:0008745">
    <property type="term" value="F:N-acetylmuramoyl-L-alanine amidase activity"/>
    <property type="evidence" value="ECO:0007669"/>
    <property type="project" value="InterPro"/>
</dbReference>
<dbReference type="Gene3D" id="3.40.80.10">
    <property type="entry name" value="Peptidoglycan recognition protein-like"/>
    <property type="match status" value="1"/>
</dbReference>
<dbReference type="SUPFAM" id="SSF55846">
    <property type="entry name" value="N-acetylmuramoyl-L-alanine amidase-like"/>
    <property type="match status" value="1"/>
</dbReference>
<dbReference type="AlphaFoldDB" id="A0A0F9JCH6"/>
<dbReference type="InterPro" id="IPR036505">
    <property type="entry name" value="Amidase/PGRP_sf"/>
</dbReference>
<comment type="caution">
    <text evidence="2">The sequence shown here is derived from an EMBL/GenBank/DDBJ whole genome shotgun (WGS) entry which is preliminary data.</text>
</comment>
<dbReference type="CDD" id="cd06583">
    <property type="entry name" value="PGRP"/>
    <property type="match status" value="1"/>
</dbReference>
<evidence type="ECO:0000259" key="1">
    <source>
        <dbReference type="Pfam" id="PF01510"/>
    </source>
</evidence>
<evidence type="ECO:0000313" key="2">
    <source>
        <dbReference type="EMBL" id="KKL96737.1"/>
    </source>
</evidence>
<name>A0A0F9JCH6_9ZZZZ</name>
<organism evidence="2">
    <name type="scientific">marine sediment metagenome</name>
    <dbReference type="NCBI Taxonomy" id="412755"/>
    <lineage>
        <taxon>unclassified sequences</taxon>
        <taxon>metagenomes</taxon>
        <taxon>ecological metagenomes</taxon>
    </lineage>
</organism>
<dbReference type="EMBL" id="LAZR01018351">
    <property type="protein sequence ID" value="KKL96737.1"/>
    <property type="molecule type" value="Genomic_DNA"/>
</dbReference>
<dbReference type="InterPro" id="IPR002502">
    <property type="entry name" value="Amidase_domain"/>
</dbReference>